<comment type="pathway">
    <text evidence="1 10">Purine metabolism; IMP biosynthesis via de novo pathway; IMP from 5-formamido-1-(5-phospho-D-ribosyl)imidazole-4-carboxamide: step 1/1.</text>
</comment>
<dbReference type="CDD" id="cd01421">
    <property type="entry name" value="IMPCH"/>
    <property type="match status" value="1"/>
</dbReference>
<dbReference type="InterPro" id="IPR011607">
    <property type="entry name" value="MGS-like_dom"/>
</dbReference>
<proteinExistence type="inferred from homology"/>
<dbReference type="AlphaFoldDB" id="I4ECB1"/>
<comment type="domain">
    <text evidence="10">The IMP cyclohydrolase activity resides in the N-terminal region.</text>
</comment>
<reference evidence="12 13" key="1">
    <citation type="journal article" date="2012" name="ISME J.">
        <title>Nitrification expanded: discovery, physiology and genomics of a nitrite-oxidizing bacterium from the phylum Chloroflexi.</title>
        <authorList>
            <person name="Sorokin D.Y."/>
            <person name="Lucker S."/>
            <person name="Vejmelkova D."/>
            <person name="Kostrikina N.A."/>
            <person name="Kleerebezem R."/>
            <person name="Rijpstra W.I."/>
            <person name="Damste J.S."/>
            <person name="Le Paslier D."/>
            <person name="Muyzer G."/>
            <person name="Wagner M."/>
            <person name="van Loosdrecht M.C."/>
            <person name="Daims H."/>
        </authorList>
    </citation>
    <scope>NUCLEOTIDE SEQUENCE [LARGE SCALE GENOMIC DNA]</scope>
    <source>
        <strain evidence="13">none</strain>
    </source>
</reference>
<dbReference type="SMART" id="SM00851">
    <property type="entry name" value="MGS"/>
    <property type="match status" value="1"/>
</dbReference>
<dbReference type="PIRSF" id="PIRSF000414">
    <property type="entry name" value="AICARFT_IMPCHas"/>
    <property type="match status" value="1"/>
</dbReference>
<dbReference type="Gene3D" id="3.40.140.20">
    <property type="match status" value="2"/>
</dbReference>
<dbReference type="PANTHER" id="PTHR11692">
    <property type="entry name" value="BIFUNCTIONAL PURINE BIOSYNTHESIS PROTEIN PURH"/>
    <property type="match status" value="1"/>
</dbReference>
<keyword evidence="13" id="KW-1185">Reference proteome</keyword>
<comment type="similarity">
    <text evidence="3 10">Belongs to the PurH family.</text>
</comment>
<dbReference type="FunFam" id="3.40.50.1380:FF:000001">
    <property type="entry name" value="Bifunctional purine biosynthesis protein PurH"/>
    <property type="match status" value="1"/>
</dbReference>
<accession>I4ECB1</accession>
<evidence type="ECO:0000256" key="6">
    <source>
        <dbReference type="ARBA" id="ARBA00022801"/>
    </source>
</evidence>
<dbReference type="SUPFAM" id="SSF53927">
    <property type="entry name" value="Cytidine deaminase-like"/>
    <property type="match status" value="1"/>
</dbReference>
<dbReference type="Gene3D" id="3.40.50.1380">
    <property type="entry name" value="Methylglyoxal synthase-like domain"/>
    <property type="match status" value="1"/>
</dbReference>
<comment type="caution">
    <text evidence="12">The sequence shown here is derived from an EMBL/GenBank/DDBJ whole genome shotgun (WGS) entry which is preliminary data.</text>
</comment>
<comment type="pathway">
    <text evidence="2 10">Purine metabolism; IMP biosynthesis via de novo pathway; 5-formamido-1-(5-phospho-D-ribosyl)imidazole-4-carboxamide from 5-amino-1-(5-phospho-D-ribosyl)imidazole-4-carboxamide (10-formyl THF route): step 1/1.</text>
</comment>
<keyword evidence="6 10" id="KW-0378">Hydrolase</keyword>
<dbReference type="InterPro" id="IPR036914">
    <property type="entry name" value="MGS-like_dom_sf"/>
</dbReference>
<dbReference type="SUPFAM" id="SSF52335">
    <property type="entry name" value="Methylglyoxal synthase-like"/>
    <property type="match status" value="1"/>
</dbReference>
<dbReference type="InterPro" id="IPR016193">
    <property type="entry name" value="Cytidine_deaminase-like"/>
</dbReference>
<dbReference type="GO" id="GO:0006189">
    <property type="term" value="P:'de novo' IMP biosynthetic process"/>
    <property type="evidence" value="ECO:0007669"/>
    <property type="project" value="UniProtKB-UniRule"/>
</dbReference>
<evidence type="ECO:0000256" key="4">
    <source>
        <dbReference type="ARBA" id="ARBA00022679"/>
    </source>
</evidence>
<keyword evidence="5 10" id="KW-0658">Purine biosynthesis</keyword>
<evidence type="ECO:0000256" key="8">
    <source>
        <dbReference type="ARBA" id="ARBA00050488"/>
    </source>
</evidence>
<dbReference type="Proteomes" id="UP000004221">
    <property type="component" value="Unassembled WGS sequence"/>
</dbReference>
<dbReference type="PROSITE" id="PS51855">
    <property type="entry name" value="MGS"/>
    <property type="match status" value="1"/>
</dbReference>
<dbReference type="InterPro" id="IPR024051">
    <property type="entry name" value="AICAR_Tfase_dup_dom_sf"/>
</dbReference>
<dbReference type="SMART" id="SM00798">
    <property type="entry name" value="AICARFT_IMPCHas"/>
    <property type="match status" value="1"/>
</dbReference>
<dbReference type="InterPro" id="IPR002695">
    <property type="entry name" value="PurH-like"/>
</dbReference>
<sequence length="509" mass="54026">MRALLSVWDKTGIAGLAQRLHEAGFELISTGGTLRAIQEAGVPVQAVSDVTGFPELIGGRVKTLHPAIHGGLLARRDLPEHLAEIQGHGITPIDLVVCNLYPFGEVVRRPDVTLEDALEHIDIGGPTLIRASAKNFPGVIVLVDPADYDPVLDALAAGGLDAVSPTWRRELATKAFAHVAAYDSVIAAYLRTGAEFPAQLTIAGEKAADLRYGENPHQQAAFYRLLAPQGPHGVGTWRLLGGKEMSYNNYLDASAAWDAAAGFPDPAVAIVKHNIPCGIASHTELVTAYEAALAADPVSAFGGVVALNRPMDLATASGIAGRFYEVVLAPSYDQDALERLRKKKNLRIIEVPSTDHADTLEVRTLDGAFLVQTPDHAAVDPTTWKTVTNREPTAQELEDLAFAWRVVRYVKSNAIVLAANRATVGIGGGQPNRVDAVRIAIERAGDRAAGSVLASDAYFPFADGVEVATAAGITAIAQPGGSVRDPETIEAADRAGIAMVFTGIRHFRH</sequence>
<evidence type="ECO:0000256" key="10">
    <source>
        <dbReference type="HAMAP-Rule" id="MF_00139"/>
    </source>
</evidence>
<dbReference type="RefSeq" id="WP_008474440.1">
    <property type="nucleotide sequence ID" value="NZ_CAGS01000005.1"/>
</dbReference>
<evidence type="ECO:0000256" key="3">
    <source>
        <dbReference type="ARBA" id="ARBA00007667"/>
    </source>
</evidence>
<dbReference type="GO" id="GO:0003937">
    <property type="term" value="F:IMP cyclohydrolase activity"/>
    <property type="evidence" value="ECO:0007669"/>
    <property type="project" value="UniProtKB-UniRule"/>
</dbReference>
<name>I4ECB1_9BACT</name>
<comment type="catalytic activity">
    <reaction evidence="9 10">
        <text>IMP + H2O = 5-formamido-1-(5-phospho-D-ribosyl)imidazole-4-carboxamide</text>
        <dbReference type="Rhea" id="RHEA:18445"/>
        <dbReference type="ChEBI" id="CHEBI:15377"/>
        <dbReference type="ChEBI" id="CHEBI:58053"/>
        <dbReference type="ChEBI" id="CHEBI:58467"/>
        <dbReference type="EC" id="3.5.4.10"/>
    </reaction>
</comment>
<keyword evidence="4 10" id="KW-0808">Transferase</keyword>
<feature type="domain" description="MGS-like" evidence="11">
    <location>
        <begin position="1"/>
        <end position="143"/>
    </location>
</feature>
<evidence type="ECO:0000256" key="2">
    <source>
        <dbReference type="ARBA" id="ARBA00004954"/>
    </source>
</evidence>
<dbReference type="Pfam" id="PF02142">
    <property type="entry name" value="MGS"/>
    <property type="match status" value="1"/>
</dbReference>
<dbReference type="NCBIfam" id="NF002049">
    <property type="entry name" value="PRK00881.1"/>
    <property type="match status" value="1"/>
</dbReference>
<dbReference type="GO" id="GO:0004643">
    <property type="term" value="F:phosphoribosylaminoimidazolecarboxamide formyltransferase activity"/>
    <property type="evidence" value="ECO:0007669"/>
    <property type="project" value="UniProtKB-UniRule"/>
</dbReference>
<dbReference type="Pfam" id="PF01808">
    <property type="entry name" value="AICARFT_IMPCHas"/>
    <property type="match status" value="1"/>
</dbReference>
<dbReference type="HAMAP" id="MF_00139">
    <property type="entry name" value="PurH"/>
    <property type="match status" value="1"/>
</dbReference>
<gene>
    <name evidence="10 12" type="primary">purH</name>
    <name evidence="12" type="ORF">NITHO_1020003</name>
</gene>
<protein>
    <recommendedName>
        <fullName evidence="10">Bifunctional purine biosynthesis protein PurH</fullName>
    </recommendedName>
    <domain>
        <recommendedName>
            <fullName evidence="10">Phosphoribosylaminoimidazolecarboxamide formyltransferase</fullName>
            <ecNumber evidence="10">2.1.2.3</ecNumber>
        </recommendedName>
        <alternativeName>
            <fullName evidence="10">AICAR transformylase</fullName>
        </alternativeName>
    </domain>
    <domain>
        <recommendedName>
            <fullName evidence="10">IMP cyclohydrolase</fullName>
            <ecNumber evidence="10">3.5.4.10</ecNumber>
        </recommendedName>
        <alternativeName>
            <fullName evidence="10">ATIC</fullName>
        </alternativeName>
        <alternativeName>
            <fullName evidence="10">IMP synthase</fullName>
        </alternativeName>
        <alternativeName>
            <fullName evidence="10">Inosinicase</fullName>
        </alternativeName>
    </domain>
</protein>
<dbReference type="NCBIfam" id="TIGR00355">
    <property type="entry name" value="purH"/>
    <property type="match status" value="1"/>
</dbReference>
<dbReference type="UniPathway" id="UPA00074">
    <property type="reaction ID" value="UER00133"/>
</dbReference>
<dbReference type="PANTHER" id="PTHR11692:SF0">
    <property type="entry name" value="BIFUNCTIONAL PURINE BIOSYNTHESIS PROTEIN ATIC"/>
    <property type="match status" value="1"/>
</dbReference>
<dbReference type="OrthoDB" id="9802065at2"/>
<evidence type="ECO:0000256" key="1">
    <source>
        <dbReference type="ARBA" id="ARBA00004844"/>
    </source>
</evidence>
<dbReference type="EMBL" id="CAGS01000005">
    <property type="protein sequence ID" value="CCF82323.1"/>
    <property type="molecule type" value="Genomic_DNA"/>
</dbReference>
<comment type="catalytic activity">
    <reaction evidence="8 10">
        <text>(6R)-10-formyltetrahydrofolate + 5-amino-1-(5-phospho-beta-D-ribosyl)imidazole-4-carboxamide = 5-formamido-1-(5-phospho-D-ribosyl)imidazole-4-carboxamide + (6S)-5,6,7,8-tetrahydrofolate</text>
        <dbReference type="Rhea" id="RHEA:22192"/>
        <dbReference type="ChEBI" id="CHEBI:57453"/>
        <dbReference type="ChEBI" id="CHEBI:58467"/>
        <dbReference type="ChEBI" id="CHEBI:58475"/>
        <dbReference type="ChEBI" id="CHEBI:195366"/>
        <dbReference type="EC" id="2.1.2.3"/>
    </reaction>
</comment>
<dbReference type="FunFam" id="3.40.140.20:FF:000001">
    <property type="entry name" value="Bifunctional purine biosynthesis protein PurH"/>
    <property type="match status" value="1"/>
</dbReference>
<organism evidence="12 13">
    <name type="scientific">Nitrolancea hollandica Lb</name>
    <dbReference type="NCBI Taxonomy" id="1129897"/>
    <lineage>
        <taxon>Bacteria</taxon>
        <taxon>Pseudomonadati</taxon>
        <taxon>Thermomicrobiota</taxon>
        <taxon>Thermomicrobia</taxon>
        <taxon>Sphaerobacterales</taxon>
        <taxon>Sphaerobacterineae</taxon>
        <taxon>Sphaerobacteraceae</taxon>
        <taxon>Nitrolancea</taxon>
    </lineage>
</organism>
<dbReference type="GO" id="GO:0005829">
    <property type="term" value="C:cytosol"/>
    <property type="evidence" value="ECO:0007669"/>
    <property type="project" value="TreeGrafter"/>
</dbReference>
<evidence type="ECO:0000256" key="5">
    <source>
        <dbReference type="ARBA" id="ARBA00022755"/>
    </source>
</evidence>
<evidence type="ECO:0000256" key="9">
    <source>
        <dbReference type="ARBA" id="ARBA00050687"/>
    </source>
</evidence>
<evidence type="ECO:0000313" key="12">
    <source>
        <dbReference type="EMBL" id="CCF82323.1"/>
    </source>
</evidence>
<dbReference type="EC" id="2.1.2.3" evidence="10"/>
<evidence type="ECO:0000313" key="13">
    <source>
        <dbReference type="Proteomes" id="UP000004221"/>
    </source>
</evidence>
<keyword evidence="7 10" id="KW-0511">Multifunctional enzyme</keyword>
<dbReference type="EC" id="3.5.4.10" evidence="10"/>
<evidence type="ECO:0000256" key="7">
    <source>
        <dbReference type="ARBA" id="ARBA00023268"/>
    </source>
</evidence>
<evidence type="ECO:0000259" key="11">
    <source>
        <dbReference type="PROSITE" id="PS51855"/>
    </source>
</evidence>